<sequence length="258" mass="28709">MDRGRRRSDDNIMTFSDEFYDEYTLLEACLEYDFEAVQNILDDTPTDEELNERDQSGKTALCHACASGLLPIVQLLSEVSGVDVNQGDKEGNTPLIFAAQAGANPKLRDNGRQLCAEEWARFTGRHECADEIAKFTKTKGFLFNRSSKKVYNRSSSVPDLTAANDKAKEYTGPTRQKSKSFRKKIKRMIHGSSNSSNNNAYSNRLTQERNPFAIVARCVSTPVLSGALPDGDSIVKRHRSYDNIPRVEVTSPASINGT</sequence>
<reference evidence="3" key="1">
    <citation type="journal article" date="2012" name="Nature">
        <title>The oyster genome reveals stress adaptation and complexity of shell formation.</title>
        <authorList>
            <person name="Zhang G."/>
            <person name="Fang X."/>
            <person name="Guo X."/>
            <person name="Li L."/>
            <person name="Luo R."/>
            <person name="Xu F."/>
            <person name="Yang P."/>
            <person name="Zhang L."/>
            <person name="Wang X."/>
            <person name="Qi H."/>
            <person name="Xiong Z."/>
            <person name="Que H."/>
            <person name="Xie Y."/>
            <person name="Holland P.W."/>
            <person name="Paps J."/>
            <person name="Zhu Y."/>
            <person name="Wu F."/>
            <person name="Chen Y."/>
            <person name="Wang J."/>
            <person name="Peng C."/>
            <person name="Meng J."/>
            <person name="Yang L."/>
            <person name="Liu J."/>
            <person name="Wen B."/>
            <person name="Zhang N."/>
            <person name="Huang Z."/>
            <person name="Zhu Q."/>
            <person name="Feng Y."/>
            <person name="Mount A."/>
            <person name="Hedgecock D."/>
            <person name="Xu Z."/>
            <person name="Liu Y."/>
            <person name="Domazet-Loso T."/>
            <person name="Du Y."/>
            <person name="Sun X."/>
            <person name="Zhang S."/>
            <person name="Liu B."/>
            <person name="Cheng P."/>
            <person name="Jiang X."/>
            <person name="Li J."/>
            <person name="Fan D."/>
            <person name="Wang W."/>
            <person name="Fu W."/>
            <person name="Wang T."/>
            <person name="Wang B."/>
            <person name="Zhang J."/>
            <person name="Peng Z."/>
            <person name="Li Y."/>
            <person name="Li N."/>
            <person name="Wang J."/>
            <person name="Chen M."/>
            <person name="He Y."/>
            <person name="Tan F."/>
            <person name="Song X."/>
            <person name="Zheng Q."/>
            <person name="Huang R."/>
            <person name="Yang H."/>
            <person name="Du X."/>
            <person name="Chen L."/>
            <person name="Yang M."/>
            <person name="Gaffney P.M."/>
            <person name="Wang S."/>
            <person name="Luo L."/>
            <person name="She Z."/>
            <person name="Ming Y."/>
            <person name="Huang W."/>
            <person name="Zhang S."/>
            <person name="Huang B."/>
            <person name="Zhang Y."/>
            <person name="Qu T."/>
            <person name="Ni P."/>
            <person name="Miao G."/>
            <person name="Wang J."/>
            <person name="Wang Q."/>
            <person name="Steinberg C.E."/>
            <person name="Wang H."/>
            <person name="Li N."/>
            <person name="Qian L."/>
            <person name="Zhang G."/>
            <person name="Li Y."/>
            <person name="Yang H."/>
            <person name="Liu X."/>
            <person name="Wang J."/>
            <person name="Yin Y."/>
            <person name="Wang J."/>
        </authorList>
    </citation>
    <scope>NUCLEOTIDE SEQUENCE [LARGE SCALE GENOMIC DNA]</scope>
    <source>
        <strain evidence="3">05x7-T-G4-1.051#20</strain>
    </source>
</reference>
<dbReference type="HOGENOM" id="CLU_1078681_0_0_1"/>
<dbReference type="Gene3D" id="1.25.40.20">
    <property type="entry name" value="Ankyrin repeat-containing domain"/>
    <property type="match status" value="1"/>
</dbReference>
<proteinExistence type="predicted"/>
<name>K1R296_MAGGI</name>
<accession>K1R296</accession>
<dbReference type="PANTHER" id="PTHR24173:SF40">
    <property type="entry name" value="AGAP006757-PA"/>
    <property type="match status" value="1"/>
</dbReference>
<dbReference type="Pfam" id="PF12796">
    <property type="entry name" value="Ank_2"/>
    <property type="match status" value="1"/>
</dbReference>
<organism evidence="3">
    <name type="scientific">Magallana gigas</name>
    <name type="common">Pacific oyster</name>
    <name type="synonym">Crassostrea gigas</name>
    <dbReference type="NCBI Taxonomy" id="29159"/>
    <lineage>
        <taxon>Eukaryota</taxon>
        <taxon>Metazoa</taxon>
        <taxon>Spiralia</taxon>
        <taxon>Lophotrochozoa</taxon>
        <taxon>Mollusca</taxon>
        <taxon>Bivalvia</taxon>
        <taxon>Autobranchia</taxon>
        <taxon>Pteriomorphia</taxon>
        <taxon>Ostreida</taxon>
        <taxon>Ostreoidea</taxon>
        <taxon>Ostreidae</taxon>
        <taxon>Magallana</taxon>
    </lineage>
</organism>
<evidence type="ECO:0000256" key="1">
    <source>
        <dbReference type="ARBA" id="ARBA00022737"/>
    </source>
</evidence>
<dbReference type="EMBL" id="JH819059">
    <property type="protein sequence ID" value="EKC27896.1"/>
    <property type="molecule type" value="Genomic_DNA"/>
</dbReference>
<dbReference type="AlphaFoldDB" id="K1R296"/>
<evidence type="ECO:0000256" key="2">
    <source>
        <dbReference type="ARBA" id="ARBA00023043"/>
    </source>
</evidence>
<gene>
    <name evidence="3" type="ORF">CGI_10013235</name>
</gene>
<protein>
    <submittedName>
        <fullName evidence="3">Ankyrin repeat domain-containing protein 33B</fullName>
    </submittedName>
</protein>
<dbReference type="InterPro" id="IPR002110">
    <property type="entry name" value="Ankyrin_rpt"/>
</dbReference>
<dbReference type="InParanoid" id="K1R296"/>
<keyword evidence="2" id="KW-0040">ANK repeat</keyword>
<dbReference type="InterPro" id="IPR036770">
    <property type="entry name" value="Ankyrin_rpt-contain_sf"/>
</dbReference>
<dbReference type="PANTHER" id="PTHR24173">
    <property type="entry name" value="ANKYRIN REPEAT CONTAINING"/>
    <property type="match status" value="1"/>
</dbReference>
<keyword evidence="1" id="KW-0677">Repeat</keyword>
<dbReference type="SUPFAM" id="SSF48403">
    <property type="entry name" value="Ankyrin repeat"/>
    <property type="match status" value="1"/>
</dbReference>
<evidence type="ECO:0000313" key="3">
    <source>
        <dbReference type="EMBL" id="EKC27896.1"/>
    </source>
</evidence>